<dbReference type="PRINTS" id="PR00982">
    <property type="entry name" value="TRNASYNTHLYS"/>
</dbReference>
<evidence type="ECO:0000256" key="8">
    <source>
        <dbReference type="RuleBase" id="RU003748"/>
    </source>
</evidence>
<evidence type="ECO:0000313" key="12">
    <source>
        <dbReference type="Proteomes" id="UP000398389"/>
    </source>
</evidence>
<dbReference type="Gene3D" id="2.40.50.140">
    <property type="entry name" value="Nucleic acid-binding proteins"/>
    <property type="match status" value="1"/>
</dbReference>
<dbReference type="SUPFAM" id="SSF55681">
    <property type="entry name" value="Class II aaRS and biotin synthetases"/>
    <property type="match status" value="1"/>
</dbReference>
<dbReference type="EMBL" id="CABVLU010000002">
    <property type="protein sequence ID" value="VVT51137.1"/>
    <property type="molecule type" value="Genomic_DNA"/>
</dbReference>
<evidence type="ECO:0000256" key="7">
    <source>
        <dbReference type="ARBA" id="ARBA00048573"/>
    </source>
</evidence>
<evidence type="ECO:0000259" key="10">
    <source>
        <dbReference type="PROSITE" id="PS50862"/>
    </source>
</evidence>
<dbReference type="PROSITE" id="PS50862">
    <property type="entry name" value="AA_TRNA_LIGASE_II"/>
    <property type="match status" value="1"/>
</dbReference>
<protein>
    <recommendedName>
        <fullName evidence="1 8">Lysine--tRNA ligase</fullName>
        <ecNumber evidence="1 8">6.1.1.6</ecNumber>
    </recommendedName>
    <alternativeName>
        <fullName evidence="6 8">Lysyl-tRNA synthetase</fullName>
    </alternativeName>
</protein>
<dbReference type="GO" id="GO:0004824">
    <property type="term" value="F:lysine-tRNA ligase activity"/>
    <property type="evidence" value="ECO:0007669"/>
    <property type="project" value="UniProtKB-EC"/>
</dbReference>
<reference evidence="11 12" key="1">
    <citation type="submission" date="2019-09" db="EMBL/GenBank/DDBJ databases">
        <authorList>
            <person name="Brejova B."/>
        </authorList>
    </citation>
    <scope>NUCLEOTIDE SEQUENCE [LARGE SCALE GENOMIC DNA]</scope>
</reference>
<accession>A0A5E8BKN6</accession>
<dbReference type="GO" id="GO:0070154">
    <property type="term" value="P:mitochondrial lysyl-tRNA aminoacylation"/>
    <property type="evidence" value="ECO:0007669"/>
    <property type="project" value="TreeGrafter"/>
</dbReference>
<dbReference type="NCBIfam" id="TIGR00499">
    <property type="entry name" value="lysS_bact"/>
    <property type="match status" value="1"/>
</dbReference>
<feature type="compositionally biased region" description="Basic residues" evidence="9">
    <location>
        <begin position="41"/>
        <end position="52"/>
    </location>
</feature>
<dbReference type="GO" id="GO:0000049">
    <property type="term" value="F:tRNA binding"/>
    <property type="evidence" value="ECO:0007669"/>
    <property type="project" value="TreeGrafter"/>
</dbReference>
<dbReference type="InterPro" id="IPR004364">
    <property type="entry name" value="Aa-tRNA-synt_II"/>
</dbReference>
<organism evidence="11 12">
    <name type="scientific">Magnusiomyces paraingens</name>
    <dbReference type="NCBI Taxonomy" id="2606893"/>
    <lineage>
        <taxon>Eukaryota</taxon>
        <taxon>Fungi</taxon>
        <taxon>Dikarya</taxon>
        <taxon>Ascomycota</taxon>
        <taxon>Saccharomycotina</taxon>
        <taxon>Dipodascomycetes</taxon>
        <taxon>Dipodascales</taxon>
        <taxon>Dipodascaceae</taxon>
        <taxon>Magnusiomyces</taxon>
    </lineage>
</organism>
<evidence type="ECO:0000256" key="6">
    <source>
        <dbReference type="ARBA" id="ARBA00030563"/>
    </source>
</evidence>
<evidence type="ECO:0000256" key="9">
    <source>
        <dbReference type="SAM" id="MobiDB-lite"/>
    </source>
</evidence>
<dbReference type="GO" id="GO:0005739">
    <property type="term" value="C:mitochondrion"/>
    <property type="evidence" value="ECO:0007669"/>
    <property type="project" value="TreeGrafter"/>
</dbReference>
<name>A0A5E8BKN6_9ASCO</name>
<dbReference type="InterPro" id="IPR012340">
    <property type="entry name" value="NA-bd_OB-fold"/>
</dbReference>
<keyword evidence="5" id="KW-0030">Aminoacyl-tRNA synthetase</keyword>
<dbReference type="EC" id="6.1.1.6" evidence="1 8"/>
<comment type="catalytic activity">
    <reaction evidence="7 8">
        <text>tRNA(Lys) + L-lysine + ATP = L-lysyl-tRNA(Lys) + AMP + diphosphate</text>
        <dbReference type="Rhea" id="RHEA:20792"/>
        <dbReference type="Rhea" id="RHEA-COMP:9696"/>
        <dbReference type="Rhea" id="RHEA-COMP:9697"/>
        <dbReference type="ChEBI" id="CHEBI:30616"/>
        <dbReference type="ChEBI" id="CHEBI:32551"/>
        <dbReference type="ChEBI" id="CHEBI:33019"/>
        <dbReference type="ChEBI" id="CHEBI:78442"/>
        <dbReference type="ChEBI" id="CHEBI:78529"/>
        <dbReference type="ChEBI" id="CHEBI:456215"/>
        <dbReference type="EC" id="6.1.1.6"/>
    </reaction>
</comment>
<dbReference type="InterPro" id="IPR044136">
    <property type="entry name" value="Lys-tRNA-ligase_II_N"/>
</dbReference>
<proteinExistence type="predicted"/>
<dbReference type="Pfam" id="PF00152">
    <property type="entry name" value="tRNA-synt_2"/>
    <property type="match status" value="1"/>
</dbReference>
<sequence>MGAVTFARSLVPKSNWARFSYSIGTSFSKQYSTTTTTTTPTHKHSSKSKPRTLTHENEALDFANRKATLLASGADLYPLLKPLPEAPRLRIPEFRAKWTAHAPHIDNPYGVDASAPPPLFTVQGRIRTIRKSGKGLIFMDLIQDQTKLQIVINKTKANLSQETFDDAHASLRRGDIVSCTGTPWKTKSGELSLLADRPAQLLAPCFHPIPTNLTNETTRRHNRVVDLVANKPARDVLIVRATVLAYVREFFAHKGFLEVQTPMLADLASGATATPFVTHSKALSSDGTPRELALRIAPELWLKRLVVSGFDKVFEVGQNFRNEGIDATHNPEFTTCEFYEAYATLDDLVALTQDLLRGVVERIGELHPDVFTERVRELRDAFAADFRAVDFVKEIEAKSGLQLPADLSNVDRLVEFYKSAGIPRPGNLVSAAKLLDGLAGHYLEPQSEGTFEPLLITNHPAAMSPLAKTDLVSGLSRRFELFIDGKEFVNAYEEENSPLAQRHKFAAQQRERAEFEDGEVPLPDESYVEALEWGLPPTGGWGLGVDRLCMLVTGSKRIEEVLAFGGIKAVNYQ</sequence>
<dbReference type="InterPro" id="IPR002313">
    <property type="entry name" value="Lys-tRNA-ligase_II"/>
</dbReference>
<gene>
    <name evidence="11" type="ORF">SAPINGB_P002996</name>
</gene>
<keyword evidence="12" id="KW-1185">Reference proteome</keyword>
<evidence type="ECO:0000313" key="11">
    <source>
        <dbReference type="EMBL" id="VVT51137.1"/>
    </source>
</evidence>
<evidence type="ECO:0000256" key="1">
    <source>
        <dbReference type="ARBA" id="ARBA00013166"/>
    </source>
</evidence>
<dbReference type="InterPro" id="IPR004365">
    <property type="entry name" value="NA-bd_OB_tRNA"/>
</dbReference>
<feature type="region of interest" description="Disordered" evidence="9">
    <location>
        <begin position="31"/>
        <end position="52"/>
    </location>
</feature>
<dbReference type="Pfam" id="PF01336">
    <property type="entry name" value="tRNA_anti-codon"/>
    <property type="match status" value="1"/>
</dbReference>
<evidence type="ECO:0000256" key="2">
    <source>
        <dbReference type="ARBA" id="ARBA00022598"/>
    </source>
</evidence>
<evidence type="ECO:0000256" key="5">
    <source>
        <dbReference type="ARBA" id="ARBA00023146"/>
    </source>
</evidence>
<dbReference type="Proteomes" id="UP000398389">
    <property type="component" value="Unassembled WGS sequence"/>
</dbReference>
<dbReference type="GO" id="GO:0005524">
    <property type="term" value="F:ATP binding"/>
    <property type="evidence" value="ECO:0007669"/>
    <property type="project" value="UniProtKB-KW"/>
</dbReference>
<dbReference type="Gene3D" id="3.30.930.10">
    <property type="entry name" value="Bira Bifunctional Protein, Domain 2"/>
    <property type="match status" value="1"/>
</dbReference>
<keyword evidence="4" id="KW-0067">ATP-binding</keyword>
<feature type="compositionally biased region" description="Low complexity" evidence="9">
    <location>
        <begin position="31"/>
        <end position="40"/>
    </location>
</feature>
<dbReference type="InterPro" id="IPR018149">
    <property type="entry name" value="Lys-tRNA-synth_II_C"/>
</dbReference>
<dbReference type="RefSeq" id="XP_031853605.1">
    <property type="nucleotide sequence ID" value="XM_031997714.1"/>
</dbReference>
<dbReference type="InterPro" id="IPR045864">
    <property type="entry name" value="aa-tRNA-synth_II/BPL/LPL"/>
</dbReference>
<feature type="domain" description="Aminoacyl-transfer RNA synthetases class-II family profile" evidence="10">
    <location>
        <begin position="239"/>
        <end position="573"/>
    </location>
</feature>
<evidence type="ECO:0000256" key="4">
    <source>
        <dbReference type="ARBA" id="ARBA00022840"/>
    </source>
</evidence>
<dbReference type="PANTHER" id="PTHR42918">
    <property type="entry name" value="LYSYL-TRNA SYNTHETASE"/>
    <property type="match status" value="1"/>
</dbReference>
<keyword evidence="2" id="KW-0436">Ligase</keyword>
<dbReference type="AlphaFoldDB" id="A0A5E8BKN6"/>
<dbReference type="PANTHER" id="PTHR42918:SF5">
    <property type="entry name" value="LYSINE--TRNA LIGASE, MITOCHONDRIAL"/>
    <property type="match status" value="1"/>
</dbReference>
<dbReference type="InterPro" id="IPR006195">
    <property type="entry name" value="aa-tRNA-synth_II"/>
</dbReference>
<dbReference type="GeneID" id="43581814"/>
<dbReference type="SUPFAM" id="SSF50249">
    <property type="entry name" value="Nucleic acid-binding proteins"/>
    <property type="match status" value="1"/>
</dbReference>
<dbReference type="OrthoDB" id="21243at2759"/>
<evidence type="ECO:0000256" key="3">
    <source>
        <dbReference type="ARBA" id="ARBA00022741"/>
    </source>
</evidence>
<dbReference type="CDD" id="cd04322">
    <property type="entry name" value="LysRS_N"/>
    <property type="match status" value="1"/>
</dbReference>
<keyword evidence="3" id="KW-0547">Nucleotide-binding</keyword>